<gene>
    <name evidence="1" type="ORF">NDU88_009314</name>
</gene>
<dbReference type="EMBL" id="JANPWB010000011">
    <property type="protein sequence ID" value="KAJ1130970.1"/>
    <property type="molecule type" value="Genomic_DNA"/>
</dbReference>
<reference evidence="1" key="1">
    <citation type="journal article" date="2022" name="bioRxiv">
        <title>Sequencing and chromosome-scale assembly of the giantPleurodeles waltlgenome.</title>
        <authorList>
            <person name="Brown T."/>
            <person name="Elewa A."/>
            <person name="Iarovenko S."/>
            <person name="Subramanian E."/>
            <person name="Araus A.J."/>
            <person name="Petzold A."/>
            <person name="Susuki M."/>
            <person name="Suzuki K.-i.T."/>
            <person name="Hayashi T."/>
            <person name="Toyoda A."/>
            <person name="Oliveira C."/>
            <person name="Osipova E."/>
            <person name="Leigh N.D."/>
            <person name="Simon A."/>
            <person name="Yun M.H."/>
        </authorList>
    </citation>
    <scope>NUCLEOTIDE SEQUENCE</scope>
    <source>
        <strain evidence="1">20211129_DDA</strain>
        <tissue evidence="1">Liver</tissue>
    </source>
</reference>
<keyword evidence="2" id="KW-1185">Reference proteome</keyword>
<comment type="caution">
    <text evidence="1">The sequence shown here is derived from an EMBL/GenBank/DDBJ whole genome shotgun (WGS) entry which is preliminary data.</text>
</comment>
<name>A0AAV7PZ41_PLEWA</name>
<sequence length="84" mass="8679">MAPSMVGINLGIGGGPLAIKGAVIRTPATLAYGTVNGGNKSWHWWRTVSGLLPMLPLTSNAGRPSNQQAALLLKSRRGSVTGNI</sequence>
<dbReference type="AlphaFoldDB" id="A0AAV7PZ41"/>
<evidence type="ECO:0000313" key="2">
    <source>
        <dbReference type="Proteomes" id="UP001066276"/>
    </source>
</evidence>
<accession>A0AAV7PZ41</accession>
<protein>
    <submittedName>
        <fullName evidence="1">Uncharacterized protein</fullName>
    </submittedName>
</protein>
<dbReference type="Proteomes" id="UP001066276">
    <property type="component" value="Chromosome 7"/>
</dbReference>
<proteinExistence type="predicted"/>
<organism evidence="1 2">
    <name type="scientific">Pleurodeles waltl</name>
    <name type="common">Iberian ribbed newt</name>
    <dbReference type="NCBI Taxonomy" id="8319"/>
    <lineage>
        <taxon>Eukaryota</taxon>
        <taxon>Metazoa</taxon>
        <taxon>Chordata</taxon>
        <taxon>Craniata</taxon>
        <taxon>Vertebrata</taxon>
        <taxon>Euteleostomi</taxon>
        <taxon>Amphibia</taxon>
        <taxon>Batrachia</taxon>
        <taxon>Caudata</taxon>
        <taxon>Salamandroidea</taxon>
        <taxon>Salamandridae</taxon>
        <taxon>Pleurodelinae</taxon>
        <taxon>Pleurodeles</taxon>
    </lineage>
</organism>
<evidence type="ECO:0000313" key="1">
    <source>
        <dbReference type="EMBL" id="KAJ1130970.1"/>
    </source>
</evidence>